<name>A0A6C0I4M0_9ZZZZ</name>
<accession>A0A6C0I4M0</accession>
<reference evidence="1" key="1">
    <citation type="journal article" date="2020" name="Nature">
        <title>Giant virus diversity and host interactions through global metagenomics.</title>
        <authorList>
            <person name="Schulz F."/>
            <person name="Roux S."/>
            <person name="Paez-Espino D."/>
            <person name="Jungbluth S."/>
            <person name="Walsh D.A."/>
            <person name="Denef V.J."/>
            <person name="McMahon K.D."/>
            <person name="Konstantinidis K.T."/>
            <person name="Eloe-Fadrosh E.A."/>
            <person name="Kyrpides N.C."/>
            <person name="Woyke T."/>
        </authorList>
    </citation>
    <scope>NUCLEOTIDE SEQUENCE</scope>
    <source>
        <strain evidence="1">GVMAG-M-3300023184-190</strain>
    </source>
</reference>
<sequence>MSMSIFPTERLEKTLANGKTVSVCRYSDERIIHCHVDGQILVWWNGYDRPCHQYVDEASYTRDYVSRREKSGFRYDAFIGQIDPETHEFGGSVVSVWPTSFDIVESEPDTFVYVLRYSSGRVVHIDELGKVFDWPHGYLGLCSEYTDVETYNNYPSMDVFTGIIDSNTHLRQGFGMRRYFNDPDAVSMPNGWLNRRHESLPYMFIGNFVDGEVAGEGTMIYINNLVVSGTFDKWGMRKAHPVNLETMRGGQADPVNLETIRGDQAHPFNLETIRGGQVTRANTVNILSCPSVILPLTIQYDSFKDAGILKYTDRVLTISENGKRTVRKMMRSIRK</sequence>
<dbReference type="AlphaFoldDB" id="A0A6C0I4M0"/>
<proteinExistence type="predicted"/>
<dbReference type="EMBL" id="MN740086">
    <property type="protein sequence ID" value="QHT87316.1"/>
    <property type="molecule type" value="Genomic_DNA"/>
</dbReference>
<organism evidence="1">
    <name type="scientific">viral metagenome</name>
    <dbReference type="NCBI Taxonomy" id="1070528"/>
    <lineage>
        <taxon>unclassified sequences</taxon>
        <taxon>metagenomes</taxon>
        <taxon>organismal metagenomes</taxon>
    </lineage>
</organism>
<protein>
    <submittedName>
        <fullName evidence="1">Uncharacterized protein</fullName>
    </submittedName>
</protein>
<evidence type="ECO:0000313" key="1">
    <source>
        <dbReference type="EMBL" id="QHT87316.1"/>
    </source>
</evidence>